<proteinExistence type="predicted"/>
<keyword evidence="1" id="KW-0472">Membrane</keyword>
<keyword evidence="3" id="KW-1185">Reference proteome</keyword>
<dbReference type="AlphaFoldDB" id="A0A1A9X3Q8"/>
<dbReference type="VEuPathDB" id="VectorBase:GBRI043174"/>
<keyword evidence="1" id="KW-1133">Transmembrane helix</keyword>
<evidence type="ECO:0000313" key="3">
    <source>
        <dbReference type="Proteomes" id="UP000091820"/>
    </source>
</evidence>
<name>A0A1A9X3Q8_9MUSC</name>
<keyword evidence="1" id="KW-0812">Transmembrane</keyword>
<reference evidence="3" key="1">
    <citation type="submission" date="2014-03" db="EMBL/GenBank/DDBJ databases">
        <authorList>
            <person name="Aksoy S."/>
            <person name="Warren W."/>
            <person name="Wilson R.K."/>
        </authorList>
    </citation>
    <scope>NUCLEOTIDE SEQUENCE [LARGE SCALE GENOMIC DNA]</scope>
    <source>
        <strain evidence="3">IAEA</strain>
    </source>
</reference>
<accession>A0A1A9X3Q8</accession>
<dbReference type="EnsemblMetazoa" id="GBRI043174-RA">
    <property type="protein sequence ID" value="GBRI043174-PA"/>
    <property type="gene ID" value="GBRI043174"/>
</dbReference>
<feature type="transmembrane region" description="Helical" evidence="1">
    <location>
        <begin position="7"/>
        <end position="25"/>
    </location>
</feature>
<evidence type="ECO:0000256" key="1">
    <source>
        <dbReference type="SAM" id="Phobius"/>
    </source>
</evidence>
<evidence type="ECO:0000313" key="2">
    <source>
        <dbReference type="EnsemblMetazoa" id="GBRI043174-PA"/>
    </source>
</evidence>
<feature type="transmembrane region" description="Helical" evidence="1">
    <location>
        <begin position="45"/>
        <end position="67"/>
    </location>
</feature>
<sequence>MEILKRIPPALLLSFIGTLMVDLLVQSSSPPFLYRIDTSSSHPFLYRIIIVTLDFLIWIEEGIVFIVTSRRHNDFCTASFMAFGSKFLHYKVFIDTLALLYN</sequence>
<reference evidence="2" key="2">
    <citation type="submission" date="2020-05" db="UniProtKB">
        <authorList>
            <consortium name="EnsemblMetazoa"/>
        </authorList>
    </citation>
    <scope>IDENTIFICATION</scope>
    <source>
        <strain evidence="2">IAEA</strain>
    </source>
</reference>
<dbReference type="Proteomes" id="UP000091820">
    <property type="component" value="Unassembled WGS sequence"/>
</dbReference>
<organism evidence="2 3">
    <name type="scientific">Glossina brevipalpis</name>
    <dbReference type="NCBI Taxonomy" id="37001"/>
    <lineage>
        <taxon>Eukaryota</taxon>
        <taxon>Metazoa</taxon>
        <taxon>Ecdysozoa</taxon>
        <taxon>Arthropoda</taxon>
        <taxon>Hexapoda</taxon>
        <taxon>Insecta</taxon>
        <taxon>Pterygota</taxon>
        <taxon>Neoptera</taxon>
        <taxon>Endopterygota</taxon>
        <taxon>Diptera</taxon>
        <taxon>Brachycera</taxon>
        <taxon>Muscomorpha</taxon>
        <taxon>Hippoboscoidea</taxon>
        <taxon>Glossinidae</taxon>
        <taxon>Glossina</taxon>
    </lineage>
</organism>
<protein>
    <submittedName>
        <fullName evidence="2">Uncharacterized protein</fullName>
    </submittedName>
</protein>